<dbReference type="EMBL" id="VTPC01002029">
    <property type="protein sequence ID" value="KAF2900725.1"/>
    <property type="molecule type" value="Genomic_DNA"/>
</dbReference>
<evidence type="ECO:0000313" key="1">
    <source>
        <dbReference type="EMBL" id="KAF2900725.1"/>
    </source>
</evidence>
<reference evidence="1" key="1">
    <citation type="submission" date="2019-08" db="EMBL/GenBank/DDBJ databases">
        <title>The genome of the North American firefly Photinus pyralis.</title>
        <authorList>
            <consortium name="Photinus pyralis genome working group"/>
            <person name="Fallon T.R."/>
            <person name="Sander Lower S.E."/>
            <person name="Weng J.-K."/>
        </authorList>
    </citation>
    <scope>NUCLEOTIDE SEQUENCE</scope>
    <source>
        <strain evidence="1">TRF0915ILg1</strain>
        <tissue evidence="1">Whole body</tissue>
    </source>
</reference>
<dbReference type="Proteomes" id="UP000801492">
    <property type="component" value="Unassembled WGS sequence"/>
</dbReference>
<sequence length="132" mass="14910">MYLDTHPNIQTANELLVWGNLSISIGYSQSQELKKWEDELYKQMKNAAEEEKVMAISEGNLEDGVPFITVVVDVDVRTAIVRSNDVVLLKQDLINMPYHIVSTRKRHVGTDYGPNAQEALPDLPEVEIANRS</sequence>
<accession>A0A8K0D724</accession>
<organism evidence="1 2">
    <name type="scientific">Ignelater luminosus</name>
    <name type="common">Cucubano</name>
    <name type="synonym">Pyrophorus luminosus</name>
    <dbReference type="NCBI Taxonomy" id="2038154"/>
    <lineage>
        <taxon>Eukaryota</taxon>
        <taxon>Metazoa</taxon>
        <taxon>Ecdysozoa</taxon>
        <taxon>Arthropoda</taxon>
        <taxon>Hexapoda</taxon>
        <taxon>Insecta</taxon>
        <taxon>Pterygota</taxon>
        <taxon>Neoptera</taxon>
        <taxon>Endopterygota</taxon>
        <taxon>Coleoptera</taxon>
        <taxon>Polyphaga</taxon>
        <taxon>Elateriformia</taxon>
        <taxon>Elateroidea</taxon>
        <taxon>Elateridae</taxon>
        <taxon>Agrypninae</taxon>
        <taxon>Pyrophorini</taxon>
        <taxon>Ignelater</taxon>
    </lineage>
</organism>
<gene>
    <name evidence="1" type="ORF">ILUMI_05466</name>
</gene>
<proteinExistence type="predicted"/>
<protein>
    <submittedName>
        <fullName evidence="1">Uncharacterized protein</fullName>
    </submittedName>
</protein>
<comment type="caution">
    <text evidence="1">The sequence shown here is derived from an EMBL/GenBank/DDBJ whole genome shotgun (WGS) entry which is preliminary data.</text>
</comment>
<evidence type="ECO:0000313" key="2">
    <source>
        <dbReference type="Proteomes" id="UP000801492"/>
    </source>
</evidence>
<keyword evidence="2" id="KW-1185">Reference proteome</keyword>
<name>A0A8K0D724_IGNLU</name>
<dbReference type="AlphaFoldDB" id="A0A8K0D724"/>